<dbReference type="GO" id="GO:0005652">
    <property type="term" value="C:nuclear lamina"/>
    <property type="evidence" value="ECO:0007669"/>
    <property type="project" value="TreeGrafter"/>
</dbReference>
<dbReference type="Gene3D" id="3.40.50.300">
    <property type="entry name" value="P-loop containing nucleotide triphosphate hydrolases"/>
    <property type="match status" value="1"/>
</dbReference>
<evidence type="ECO:0000256" key="1">
    <source>
        <dbReference type="ARBA" id="ARBA00023054"/>
    </source>
</evidence>
<feature type="compositionally biased region" description="Low complexity" evidence="2">
    <location>
        <begin position="50"/>
        <end position="63"/>
    </location>
</feature>
<dbReference type="GO" id="GO:0005200">
    <property type="term" value="F:structural constituent of cytoskeleton"/>
    <property type="evidence" value="ECO:0007669"/>
    <property type="project" value="TreeGrafter"/>
</dbReference>
<dbReference type="PANTHER" id="PTHR45721">
    <property type="entry name" value="LAMIN DM0-RELATED"/>
    <property type="match status" value="1"/>
</dbReference>
<keyword evidence="3" id="KW-0808">Transferase</keyword>
<keyword evidence="1" id="KW-0175">Coiled coil</keyword>
<accession>G5BBD3</accession>
<keyword evidence="3" id="KW-0418">Kinase</keyword>
<evidence type="ECO:0000313" key="4">
    <source>
        <dbReference type="Proteomes" id="UP000006813"/>
    </source>
</evidence>
<dbReference type="Proteomes" id="UP000006813">
    <property type="component" value="Unassembled WGS sequence"/>
</dbReference>
<feature type="compositionally biased region" description="Acidic residues" evidence="2">
    <location>
        <begin position="468"/>
        <end position="481"/>
    </location>
</feature>
<dbReference type="SUPFAM" id="SSF74853">
    <property type="entry name" value="Lamin A/C globular tail domain"/>
    <property type="match status" value="1"/>
</dbReference>
<sequence length="500" mass="54219">MKFVVGIGGVTNSGKTTLTNSLRKALPNCCVIHQDDFFKVPRDNGLEGPQGSSQAQASRLLQSTQWPREEEEMGLAEANTETPAQAPLFQPQDQIAVGEDGFKQWDALEALDMEAMLGTVQAWLSSPQKFARAHGVKLQPDAPDTHILLLEGFLLYSYRPLLDVYSRSYFLTVPYEECKWRRSTRSYPVPDPPGLFDGHVWPMYQKYKREMEASGVEVVQLDGTQPRDALFLQVLGDIQNLLLNQDSSPRIAGPGQAAGHCVAVSPLGTSPRSVAGLAGPVGGCCPLLAGGPAASGPERCPGDSGRTVPLLECGRVATRGDDSAVSRAPGSQHRPVCARERERERSQWPFAGDPGPGRASAKKREGELTVAQGRVKDLESLFHRSEVELATALSDKRSLEGDVVELQAQVAKVWAAGAGVPHSPPSTLVRKSQSSWDTGESFRTVLVNADGEEVAVRAVKQTSGLQENGEEEEEEAEFGEEDLFHQQGDPRTVARGCRLM</sequence>
<dbReference type="AlphaFoldDB" id="G5BBD3"/>
<feature type="region of interest" description="Disordered" evidence="2">
    <location>
        <begin position="321"/>
        <end position="366"/>
    </location>
</feature>
<name>G5BBD3_HETGA</name>
<dbReference type="SUPFAM" id="SSF52540">
    <property type="entry name" value="P-loop containing nucleoside triphosphate hydrolases"/>
    <property type="match status" value="1"/>
</dbReference>
<dbReference type="GO" id="GO:0031507">
    <property type="term" value="P:heterochromatin formation"/>
    <property type="evidence" value="ECO:0007669"/>
    <property type="project" value="TreeGrafter"/>
</dbReference>
<proteinExistence type="predicted"/>
<dbReference type="EMBL" id="JH169332">
    <property type="protein sequence ID" value="EHB06594.1"/>
    <property type="molecule type" value="Genomic_DNA"/>
</dbReference>
<feature type="region of interest" description="Disordered" evidence="2">
    <location>
        <begin position="42"/>
        <end position="78"/>
    </location>
</feature>
<dbReference type="InterPro" id="IPR036415">
    <property type="entry name" value="Lamin_tail_dom_sf"/>
</dbReference>
<dbReference type="GO" id="GO:0090435">
    <property type="term" value="P:protein localization to nuclear envelope"/>
    <property type="evidence" value="ECO:0007669"/>
    <property type="project" value="TreeGrafter"/>
</dbReference>
<dbReference type="PANTHER" id="PTHR45721:SF2">
    <property type="entry name" value="LAMIN-B2"/>
    <property type="match status" value="1"/>
</dbReference>
<evidence type="ECO:0000313" key="3">
    <source>
        <dbReference type="EMBL" id="EHB06594.1"/>
    </source>
</evidence>
<dbReference type="Gene3D" id="2.60.40.1260">
    <property type="entry name" value="Lamin Tail domain"/>
    <property type="match status" value="1"/>
</dbReference>
<dbReference type="InterPro" id="IPR027417">
    <property type="entry name" value="P-loop_NTPase"/>
</dbReference>
<gene>
    <name evidence="3" type="ORF">GW7_07331</name>
</gene>
<dbReference type="CDD" id="cd02024">
    <property type="entry name" value="NRK1"/>
    <property type="match status" value="1"/>
</dbReference>
<feature type="compositionally biased region" description="Basic and acidic residues" evidence="2">
    <location>
        <begin position="337"/>
        <end position="346"/>
    </location>
</feature>
<dbReference type="GO" id="GO:0006998">
    <property type="term" value="P:nuclear envelope organization"/>
    <property type="evidence" value="ECO:0007669"/>
    <property type="project" value="TreeGrafter"/>
</dbReference>
<reference evidence="3 4" key="1">
    <citation type="journal article" date="2011" name="Nature">
        <title>Genome sequencing reveals insights into physiology and longevity of the naked mole rat.</title>
        <authorList>
            <person name="Kim E.B."/>
            <person name="Fang X."/>
            <person name="Fushan A.A."/>
            <person name="Huang Z."/>
            <person name="Lobanov A.V."/>
            <person name="Han L."/>
            <person name="Marino S.M."/>
            <person name="Sun X."/>
            <person name="Turanov A.A."/>
            <person name="Yang P."/>
            <person name="Yim S.H."/>
            <person name="Zhao X."/>
            <person name="Kasaikina M.V."/>
            <person name="Stoletzki N."/>
            <person name="Peng C."/>
            <person name="Polak P."/>
            <person name="Xiong Z."/>
            <person name="Kiezun A."/>
            <person name="Zhu Y."/>
            <person name="Chen Y."/>
            <person name="Kryukov G.V."/>
            <person name="Zhang Q."/>
            <person name="Peshkin L."/>
            <person name="Yang L."/>
            <person name="Bronson R.T."/>
            <person name="Buffenstein R."/>
            <person name="Wang B."/>
            <person name="Han C."/>
            <person name="Li Q."/>
            <person name="Chen L."/>
            <person name="Zhao W."/>
            <person name="Sunyaev S.R."/>
            <person name="Park T.J."/>
            <person name="Zhang G."/>
            <person name="Wang J."/>
            <person name="Gladyshev V.N."/>
        </authorList>
    </citation>
    <scope>NUCLEOTIDE SEQUENCE [LARGE SCALE GENOMIC DNA]</scope>
</reference>
<dbReference type="GO" id="GO:0007097">
    <property type="term" value="P:nuclear migration"/>
    <property type="evidence" value="ECO:0007669"/>
    <property type="project" value="TreeGrafter"/>
</dbReference>
<dbReference type="STRING" id="10181.G5BBD3"/>
<dbReference type="GO" id="GO:0016301">
    <property type="term" value="F:kinase activity"/>
    <property type="evidence" value="ECO:0007669"/>
    <property type="project" value="UniProtKB-KW"/>
</dbReference>
<dbReference type="GO" id="GO:0051664">
    <property type="term" value="P:nuclear pore localization"/>
    <property type="evidence" value="ECO:0007669"/>
    <property type="project" value="TreeGrafter"/>
</dbReference>
<dbReference type="InParanoid" id="G5BBD3"/>
<protein>
    <submittedName>
        <fullName evidence="3">Nicotinamide riboside kinase 2</fullName>
    </submittedName>
</protein>
<organism evidence="3 4">
    <name type="scientific">Heterocephalus glaber</name>
    <name type="common">Naked mole rat</name>
    <dbReference type="NCBI Taxonomy" id="10181"/>
    <lineage>
        <taxon>Eukaryota</taxon>
        <taxon>Metazoa</taxon>
        <taxon>Chordata</taxon>
        <taxon>Craniata</taxon>
        <taxon>Vertebrata</taxon>
        <taxon>Euteleostomi</taxon>
        <taxon>Mammalia</taxon>
        <taxon>Eutheria</taxon>
        <taxon>Euarchontoglires</taxon>
        <taxon>Glires</taxon>
        <taxon>Rodentia</taxon>
        <taxon>Hystricomorpha</taxon>
        <taxon>Bathyergidae</taxon>
        <taxon>Heterocephalus</taxon>
    </lineage>
</organism>
<evidence type="ECO:0000256" key="2">
    <source>
        <dbReference type="SAM" id="MobiDB-lite"/>
    </source>
</evidence>
<feature type="region of interest" description="Disordered" evidence="2">
    <location>
        <begin position="461"/>
        <end position="500"/>
    </location>
</feature>